<evidence type="ECO:0000313" key="3">
    <source>
        <dbReference type="Proteomes" id="UP000316968"/>
    </source>
</evidence>
<protein>
    <submittedName>
        <fullName evidence="2">ABC transporter permease subunit</fullName>
    </submittedName>
</protein>
<feature type="transmembrane region" description="Helical" evidence="1">
    <location>
        <begin position="231"/>
        <end position="253"/>
    </location>
</feature>
<gene>
    <name evidence="2" type="ORF">FFV09_16625</name>
</gene>
<feature type="transmembrane region" description="Helical" evidence="1">
    <location>
        <begin position="59"/>
        <end position="80"/>
    </location>
</feature>
<keyword evidence="1" id="KW-0472">Membrane</keyword>
<organism evidence="2 3">
    <name type="scientific">Saccharibacillus brassicae</name>
    <dbReference type="NCBI Taxonomy" id="2583377"/>
    <lineage>
        <taxon>Bacteria</taxon>
        <taxon>Bacillati</taxon>
        <taxon>Bacillota</taxon>
        <taxon>Bacilli</taxon>
        <taxon>Bacillales</taxon>
        <taxon>Paenibacillaceae</taxon>
        <taxon>Saccharibacillus</taxon>
    </lineage>
</organism>
<feature type="transmembrane region" description="Helical" evidence="1">
    <location>
        <begin position="21"/>
        <end position="39"/>
    </location>
</feature>
<dbReference type="AlphaFoldDB" id="A0A4Y6V0Z6"/>
<evidence type="ECO:0000256" key="1">
    <source>
        <dbReference type="SAM" id="Phobius"/>
    </source>
</evidence>
<keyword evidence="1" id="KW-0812">Transmembrane</keyword>
<name>A0A4Y6V0Z6_SACBS</name>
<sequence>MSNFFKLVHNENIKIHARTRTWIMLGVIGLVGLLMPVLFRYVSENIGLWSSMNALLQFWFLPTVFTIAVAADTVAGEFSRGTIKLLLIRPWSRVKILLSKYVAVLLFMLTLYALLFGLGLGMSALLFGTSTGTTDVLGELMGSISDYFWWALLYRIVDCLIYVTMAFMFSAVFRSNSLSVALTIILLFMGGLITLLIDPAKYEIGRYLLFANLNLSQYISAETGAYGVSSLGFSLAVLAVYYVVFLALTFWIFRKRDVAA</sequence>
<proteinExistence type="predicted"/>
<keyword evidence="3" id="KW-1185">Reference proteome</keyword>
<dbReference type="Proteomes" id="UP000316968">
    <property type="component" value="Chromosome"/>
</dbReference>
<feature type="transmembrane region" description="Helical" evidence="1">
    <location>
        <begin position="147"/>
        <end position="171"/>
    </location>
</feature>
<dbReference type="KEGG" id="saca:FFV09_16625"/>
<dbReference type="Pfam" id="PF12730">
    <property type="entry name" value="ABC2_membrane_4"/>
    <property type="match status" value="1"/>
</dbReference>
<dbReference type="RefSeq" id="WP_141448870.1">
    <property type="nucleotide sequence ID" value="NZ_CP041217.1"/>
</dbReference>
<feature type="transmembrane region" description="Helical" evidence="1">
    <location>
        <begin position="178"/>
        <end position="197"/>
    </location>
</feature>
<evidence type="ECO:0000313" key="2">
    <source>
        <dbReference type="EMBL" id="QDH22326.1"/>
    </source>
</evidence>
<dbReference type="PANTHER" id="PTHR37305:SF1">
    <property type="entry name" value="MEMBRANE PROTEIN"/>
    <property type="match status" value="1"/>
</dbReference>
<dbReference type="PANTHER" id="PTHR37305">
    <property type="entry name" value="INTEGRAL MEMBRANE PROTEIN-RELATED"/>
    <property type="match status" value="1"/>
</dbReference>
<keyword evidence="1" id="KW-1133">Transmembrane helix</keyword>
<dbReference type="OrthoDB" id="8613028at2"/>
<reference evidence="2 3" key="1">
    <citation type="submission" date="2019-06" db="EMBL/GenBank/DDBJ databases">
        <title>Saccharibacillus brassicae sp. nov., an endophytic bacterium isolated from Chinese cabbage seeds (Brassica pekinensis).</title>
        <authorList>
            <person name="Jiang L."/>
            <person name="Lee J."/>
            <person name="Kim S.W."/>
        </authorList>
    </citation>
    <scope>NUCLEOTIDE SEQUENCE [LARGE SCALE GENOMIC DNA]</scope>
    <source>
        <strain evidence="3">KCTC 43072 / ATSA2</strain>
    </source>
</reference>
<feature type="transmembrane region" description="Helical" evidence="1">
    <location>
        <begin position="101"/>
        <end position="127"/>
    </location>
</feature>
<accession>A0A4Y6V0Z6</accession>
<dbReference type="EMBL" id="CP041217">
    <property type="protein sequence ID" value="QDH22326.1"/>
    <property type="molecule type" value="Genomic_DNA"/>
</dbReference>